<accession>A0A7Z0D5A2</accession>
<reference evidence="2 3" key="1">
    <citation type="submission" date="2020-07" db="EMBL/GenBank/DDBJ databases">
        <title>Sequencing the genomes of 1000 actinobacteria strains.</title>
        <authorList>
            <person name="Klenk H.-P."/>
        </authorList>
    </citation>
    <scope>NUCLEOTIDE SEQUENCE [LARGE SCALE GENOMIC DNA]</scope>
    <source>
        <strain evidence="2 3">DSM 26341</strain>
    </source>
</reference>
<sequence length="424" mass="45312">MFGSQSGAGTEPRRGLRKRRAGVAALTVAALVAALLVWHPWSRIPSDPLADGVLPQGTRYGAEGWTPRGSLANDSQFIHDAAERLRRDDGRRYWLLWAGRGSYGADGKSDFAIFAYTSASDSHDGIYSSAKVRRHPDGHWDSDVDYGYEFSGLSFANTVIQIPLDSIEGLRKGANAYYLVRDDVTAISDKNKAPLKVHNGIVAVGSGEDSPKFGHFLTTTSNRGTEYTSSLLTKGLHADLWKRSEAKAALSPVIEATTTAGSSPLNVEAASQQLVYFDAPEPVRFAGGTGYVSQTIVYNVDYYNEKTGETESRTRSGVAVIRPGKATVFGSPAQDGSGREAREGPNADIAVSIPKGLPGGPAIVVTGSNAITTPSLPLIGKPKKSDGPRIFGHASDRTVVIWRDSHNQPTKTALVGRPVSPSYP</sequence>
<keyword evidence="1" id="KW-1133">Transmembrane helix</keyword>
<keyword evidence="3" id="KW-1185">Reference proteome</keyword>
<name>A0A7Z0D5A2_9MICO</name>
<proteinExistence type="predicted"/>
<keyword evidence="1" id="KW-0812">Transmembrane</keyword>
<dbReference type="RefSeq" id="WP_179429399.1">
    <property type="nucleotide sequence ID" value="NZ_JACBZP010000001.1"/>
</dbReference>
<dbReference type="EMBL" id="JACBZP010000001">
    <property type="protein sequence ID" value="NYI69130.1"/>
    <property type="molecule type" value="Genomic_DNA"/>
</dbReference>
<dbReference type="Proteomes" id="UP000539111">
    <property type="component" value="Unassembled WGS sequence"/>
</dbReference>
<evidence type="ECO:0000313" key="2">
    <source>
        <dbReference type="EMBL" id="NYI69130.1"/>
    </source>
</evidence>
<feature type="transmembrane region" description="Helical" evidence="1">
    <location>
        <begin position="21"/>
        <end position="41"/>
    </location>
</feature>
<protein>
    <submittedName>
        <fullName evidence="2">Uncharacterized protein</fullName>
    </submittedName>
</protein>
<organism evidence="2 3">
    <name type="scientific">Spelaeicoccus albus</name>
    <dbReference type="NCBI Taxonomy" id="1280376"/>
    <lineage>
        <taxon>Bacteria</taxon>
        <taxon>Bacillati</taxon>
        <taxon>Actinomycetota</taxon>
        <taxon>Actinomycetes</taxon>
        <taxon>Micrococcales</taxon>
        <taxon>Brevibacteriaceae</taxon>
        <taxon>Spelaeicoccus</taxon>
    </lineage>
</organism>
<gene>
    <name evidence="2" type="ORF">BJY26_003436</name>
</gene>
<keyword evidence="1" id="KW-0472">Membrane</keyword>
<evidence type="ECO:0000313" key="3">
    <source>
        <dbReference type="Proteomes" id="UP000539111"/>
    </source>
</evidence>
<comment type="caution">
    <text evidence="2">The sequence shown here is derived from an EMBL/GenBank/DDBJ whole genome shotgun (WGS) entry which is preliminary data.</text>
</comment>
<dbReference type="AlphaFoldDB" id="A0A7Z0D5A2"/>
<evidence type="ECO:0000256" key="1">
    <source>
        <dbReference type="SAM" id="Phobius"/>
    </source>
</evidence>